<evidence type="ECO:0000313" key="1">
    <source>
        <dbReference type="EMBL" id="TSK87396.1"/>
    </source>
</evidence>
<organism evidence="1 2">
    <name type="scientific">Bagarius yarrelli</name>
    <name type="common">Goonch</name>
    <name type="synonym">Bagrus yarrelli</name>
    <dbReference type="NCBI Taxonomy" id="175774"/>
    <lineage>
        <taxon>Eukaryota</taxon>
        <taxon>Metazoa</taxon>
        <taxon>Chordata</taxon>
        <taxon>Craniata</taxon>
        <taxon>Vertebrata</taxon>
        <taxon>Euteleostomi</taxon>
        <taxon>Actinopterygii</taxon>
        <taxon>Neopterygii</taxon>
        <taxon>Teleostei</taxon>
        <taxon>Ostariophysi</taxon>
        <taxon>Siluriformes</taxon>
        <taxon>Sisoridae</taxon>
        <taxon>Sisorinae</taxon>
        <taxon>Bagarius</taxon>
    </lineage>
</organism>
<protein>
    <submittedName>
        <fullName evidence="1">Uncharacterized protein</fullName>
    </submittedName>
</protein>
<dbReference type="AlphaFoldDB" id="A0A556TVG9"/>
<sequence>MTNADILALLSYTPRLPNDKAVTTSPCAFLSPVLIEEFRLQKFMEYGMMDDAVTSECQTRSSDKHARYHTSSVSEPNLTSDLMTLSTCA</sequence>
<dbReference type="EMBL" id="VCAZ01000022">
    <property type="protein sequence ID" value="TSK87396.1"/>
    <property type="molecule type" value="Genomic_DNA"/>
</dbReference>
<name>A0A556TVG9_BAGYA</name>
<proteinExistence type="predicted"/>
<comment type="caution">
    <text evidence="1">The sequence shown here is derived from an EMBL/GenBank/DDBJ whole genome shotgun (WGS) entry which is preliminary data.</text>
</comment>
<gene>
    <name evidence="1" type="ORF">Baya_4110</name>
</gene>
<reference evidence="1 2" key="1">
    <citation type="journal article" date="2019" name="Genome Biol. Evol.">
        <title>Whole-Genome Sequencing of the Giant Devil Catfish, Bagarius yarrelli.</title>
        <authorList>
            <person name="Jiang W."/>
            <person name="Lv Y."/>
            <person name="Cheng L."/>
            <person name="Yang K."/>
            <person name="Chao B."/>
            <person name="Wang X."/>
            <person name="Li Y."/>
            <person name="Pan X."/>
            <person name="You X."/>
            <person name="Zhang Y."/>
            <person name="Yang J."/>
            <person name="Li J."/>
            <person name="Zhang X."/>
            <person name="Liu S."/>
            <person name="Sun C."/>
            <person name="Yang J."/>
            <person name="Shi Q."/>
        </authorList>
    </citation>
    <scope>NUCLEOTIDE SEQUENCE [LARGE SCALE GENOMIC DNA]</scope>
    <source>
        <strain evidence="1">JWS20170419001</strain>
        <tissue evidence="1">Muscle</tissue>
    </source>
</reference>
<keyword evidence="2" id="KW-1185">Reference proteome</keyword>
<evidence type="ECO:0000313" key="2">
    <source>
        <dbReference type="Proteomes" id="UP000319801"/>
    </source>
</evidence>
<dbReference type="Proteomes" id="UP000319801">
    <property type="component" value="Unassembled WGS sequence"/>
</dbReference>
<accession>A0A556TVG9</accession>